<organism evidence="1 2">
    <name type="scientific">Cinara cedri</name>
    <dbReference type="NCBI Taxonomy" id="506608"/>
    <lineage>
        <taxon>Eukaryota</taxon>
        <taxon>Metazoa</taxon>
        <taxon>Ecdysozoa</taxon>
        <taxon>Arthropoda</taxon>
        <taxon>Hexapoda</taxon>
        <taxon>Insecta</taxon>
        <taxon>Pterygota</taxon>
        <taxon>Neoptera</taxon>
        <taxon>Paraneoptera</taxon>
        <taxon>Hemiptera</taxon>
        <taxon>Sternorrhyncha</taxon>
        <taxon>Aphidomorpha</taxon>
        <taxon>Aphidoidea</taxon>
        <taxon>Aphididae</taxon>
        <taxon>Lachninae</taxon>
        <taxon>Cinara</taxon>
    </lineage>
</organism>
<dbReference type="SUPFAM" id="SSF56672">
    <property type="entry name" value="DNA/RNA polymerases"/>
    <property type="match status" value="1"/>
</dbReference>
<evidence type="ECO:0000313" key="2">
    <source>
        <dbReference type="Proteomes" id="UP000325440"/>
    </source>
</evidence>
<protein>
    <submittedName>
        <fullName evidence="1">Retrotransposon, Pao</fullName>
    </submittedName>
</protein>
<reference evidence="1 2" key="1">
    <citation type="submission" date="2019-08" db="EMBL/GenBank/DDBJ databases">
        <authorList>
            <person name="Alioto T."/>
            <person name="Alioto T."/>
            <person name="Gomez Garrido J."/>
        </authorList>
    </citation>
    <scope>NUCLEOTIDE SEQUENCE [LARGE SCALE GENOMIC DNA]</scope>
</reference>
<name>A0A5E4MMQ6_9HEMI</name>
<dbReference type="PANTHER" id="PTHR47331">
    <property type="entry name" value="PHD-TYPE DOMAIN-CONTAINING PROTEIN"/>
    <property type="match status" value="1"/>
</dbReference>
<proteinExistence type="predicted"/>
<dbReference type="GO" id="GO:0071897">
    <property type="term" value="P:DNA biosynthetic process"/>
    <property type="evidence" value="ECO:0007669"/>
    <property type="project" value="UniProtKB-ARBA"/>
</dbReference>
<keyword evidence="2" id="KW-1185">Reference proteome</keyword>
<gene>
    <name evidence="1" type="ORF">CINCED_3A000457</name>
</gene>
<evidence type="ECO:0000313" key="1">
    <source>
        <dbReference type="EMBL" id="VVC31118.1"/>
    </source>
</evidence>
<dbReference type="Pfam" id="PF05380">
    <property type="entry name" value="Peptidase_A17"/>
    <property type="match status" value="1"/>
</dbReference>
<dbReference type="EMBL" id="CABPRJ010000589">
    <property type="protein sequence ID" value="VVC31118.1"/>
    <property type="molecule type" value="Genomic_DNA"/>
</dbReference>
<dbReference type="InterPro" id="IPR043502">
    <property type="entry name" value="DNA/RNA_pol_sf"/>
</dbReference>
<dbReference type="OrthoDB" id="6626266at2759"/>
<dbReference type="AlphaFoldDB" id="A0A5E4MMQ6"/>
<dbReference type="Proteomes" id="UP000325440">
    <property type="component" value="Unassembled WGS sequence"/>
</dbReference>
<accession>A0A5E4MMQ6</accession>
<dbReference type="InterPro" id="IPR008042">
    <property type="entry name" value="Retrotrans_Pao"/>
</dbReference>
<sequence>MSKNLARQLQLPTVKASMPVSGIGANTVRTSTAVDVHVESRVGQFVFVATSIMSKLPPVRTPDVGWTIPNELLPCLADPRFHESKQIDLLIGGGAFFDILQPERVQLDVRTLYLQDRWLVTGEMSNTCLLSIGETMEEDWKTSLSNDDTTYGKSSKANAEQDWDLQRILWREKNASEILRTYQLVTVTYGTTPASFMSTQCLVALARQSSDEFPCASNAIARDFYMDDLMTGGETQEECIRLYHEITEILNSARLPLRKWCSNSALVLEHIGKDVRDPLFTLELGDEEMVKSLGLCWKPVPDEFTFTVTPMPIRSRLTKRALLSNLNKVFDPLGLVSPILLKGKIFLQQIWAMKTDCDSLLSKDIQERWRLFVQDLELLQNVLVPRKALPEAGEEIQIHGFSDASQEAYGACIYVRSRSKGDSWHVRLLCSKTRVAPL</sequence>